<accession>A0A0A9ANZ7</accession>
<reference evidence="2" key="2">
    <citation type="journal article" date="2015" name="Data Brief">
        <title>Shoot transcriptome of the giant reed, Arundo donax.</title>
        <authorList>
            <person name="Barrero R.A."/>
            <person name="Guerrero F.D."/>
            <person name="Moolhuijzen P."/>
            <person name="Goolsby J.A."/>
            <person name="Tidwell J."/>
            <person name="Bellgard S.E."/>
            <person name="Bellgard M.I."/>
        </authorList>
    </citation>
    <scope>NUCLEOTIDE SEQUENCE</scope>
    <source>
        <tissue evidence="2">Shoot tissue taken approximately 20 cm above the soil surface</tissue>
    </source>
</reference>
<proteinExistence type="predicted"/>
<organism evidence="2">
    <name type="scientific">Arundo donax</name>
    <name type="common">Giant reed</name>
    <name type="synonym">Donax arundinaceus</name>
    <dbReference type="NCBI Taxonomy" id="35708"/>
    <lineage>
        <taxon>Eukaryota</taxon>
        <taxon>Viridiplantae</taxon>
        <taxon>Streptophyta</taxon>
        <taxon>Embryophyta</taxon>
        <taxon>Tracheophyta</taxon>
        <taxon>Spermatophyta</taxon>
        <taxon>Magnoliopsida</taxon>
        <taxon>Liliopsida</taxon>
        <taxon>Poales</taxon>
        <taxon>Poaceae</taxon>
        <taxon>PACMAD clade</taxon>
        <taxon>Arundinoideae</taxon>
        <taxon>Arundineae</taxon>
        <taxon>Arundo</taxon>
    </lineage>
</organism>
<sequence length="102" mass="11247">MSTPLEADRTSSIDWLISSRRPASASWRAAPLRPPPWRHPPGGSTRSPGPAPTPSPPPPQPPYSRPSCPWRAWPPLPPPSSRRPSARRPLPWPRPQSTPSFV</sequence>
<evidence type="ECO:0000256" key="1">
    <source>
        <dbReference type="SAM" id="MobiDB-lite"/>
    </source>
</evidence>
<reference evidence="2" key="1">
    <citation type="submission" date="2014-09" db="EMBL/GenBank/DDBJ databases">
        <authorList>
            <person name="Magalhaes I.L.F."/>
            <person name="Oliveira U."/>
            <person name="Santos F.R."/>
            <person name="Vidigal T.H.D.A."/>
            <person name="Brescovit A.D."/>
            <person name="Santos A.J."/>
        </authorList>
    </citation>
    <scope>NUCLEOTIDE SEQUENCE</scope>
    <source>
        <tissue evidence="2">Shoot tissue taken approximately 20 cm above the soil surface</tissue>
    </source>
</reference>
<dbReference type="AlphaFoldDB" id="A0A0A9ANZ7"/>
<evidence type="ECO:0000313" key="2">
    <source>
        <dbReference type="EMBL" id="JAD51578.1"/>
    </source>
</evidence>
<dbReference type="EMBL" id="GBRH01246317">
    <property type="protein sequence ID" value="JAD51578.1"/>
    <property type="molecule type" value="Transcribed_RNA"/>
</dbReference>
<protein>
    <submittedName>
        <fullName evidence="2">Uncharacterized protein</fullName>
    </submittedName>
</protein>
<name>A0A0A9ANZ7_ARUDO</name>
<feature type="region of interest" description="Disordered" evidence="1">
    <location>
        <begin position="1"/>
        <end position="102"/>
    </location>
</feature>
<feature type="compositionally biased region" description="Basic and acidic residues" evidence="1">
    <location>
        <begin position="1"/>
        <end position="11"/>
    </location>
</feature>
<feature type="compositionally biased region" description="Pro residues" evidence="1">
    <location>
        <begin position="49"/>
        <end position="64"/>
    </location>
</feature>
<feature type="compositionally biased region" description="Pro residues" evidence="1">
    <location>
        <begin position="72"/>
        <end position="81"/>
    </location>
</feature>
<feature type="compositionally biased region" description="Low complexity" evidence="1">
    <location>
        <begin position="18"/>
        <end position="31"/>
    </location>
</feature>